<dbReference type="EMBL" id="AP024597">
    <property type="protein sequence ID" value="BCU68812.1"/>
    <property type="molecule type" value="Genomic_DNA"/>
</dbReference>
<dbReference type="PANTHER" id="PTHR42958">
    <property type="entry name" value="HYDROGENASE-2 LARGE CHAIN"/>
    <property type="match status" value="1"/>
</dbReference>
<keyword evidence="1" id="KW-0460">Magnesium</keyword>
<evidence type="ECO:0000313" key="2">
    <source>
        <dbReference type="EMBL" id="BCU68812.1"/>
    </source>
</evidence>
<keyword evidence="1" id="KW-0479">Metal-binding</keyword>
<keyword evidence="1" id="KW-0408">Iron</keyword>
<dbReference type="Proteomes" id="UP000825123">
    <property type="component" value="Chromosome"/>
</dbReference>
<dbReference type="RefSeq" id="WP_221288687.1">
    <property type="nucleotide sequence ID" value="NZ_AP024597.1"/>
</dbReference>
<protein>
    <recommendedName>
        <fullName evidence="4">Hydrogenase</fullName>
    </recommendedName>
</protein>
<comment type="cofactor">
    <cofactor evidence="1">
        <name>Fe cation</name>
        <dbReference type="ChEBI" id="CHEBI:24875"/>
    </cofactor>
</comment>
<dbReference type="InterPro" id="IPR029014">
    <property type="entry name" value="NiFe-Hase_large"/>
</dbReference>
<comment type="cofactor">
    <cofactor evidence="1">
        <name>Ni(2+)</name>
        <dbReference type="ChEBI" id="CHEBI:49786"/>
    </cofactor>
</comment>
<dbReference type="Pfam" id="PF00374">
    <property type="entry name" value="NiFeSe_Hases"/>
    <property type="match status" value="1"/>
</dbReference>
<feature type="binding site" evidence="1">
    <location>
        <position position="56"/>
    </location>
    <ligand>
        <name>Fe cation</name>
        <dbReference type="ChEBI" id="CHEBI:24875"/>
    </ligand>
</feature>
<dbReference type="Gene3D" id="1.10.645.10">
    <property type="entry name" value="Cytochrome-c3 Hydrogenase, chain B"/>
    <property type="match status" value="2"/>
</dbReference>
<evidence type="ECO:0008006" key="4">
    <source>
        <dbReference type="Google" id="ProtNLM"/>
    </source>
</evidence>
<organism evidence="2 3">
    <name type="scientific">Stygiolobus caldivivus</name>
    <dbReference type="NCBI Taxonomy" id="2824673"/>
    <lineage>
        <taxon>Archaea</taxon>
        <taxon>Thermoproteota</taxon>
        <taxon>Thermoprotei</taxon>
        <taxon>Sulfolobales</taxon>
        <taxon>Sulfolobaceae</taxon>
        <taxon>Stygiolobus</taxon>
    </lineage>
</organism>
<name>A0A8D5U4B5_9CREN</name>
<dbReference type="KEGG" id="csty:KN1_01090"/>
<feature type="binding site" evidence="1">
    <location>
        <position position="364"/>
    </location>
    <ligand>
        <name>Ni(2+)</name>
        <dbReference type="ChEBI" id="CHEBI:49786"/>
    </ligand>
</feature>
<keyword evidence="3" id="KW-1185">Reference proteome</keyword>
<dbReference type="GO" id="GO:0016151">
    <property type="term" value="F:nickel cation binding"/>
    <property type="evidence" value="ECO:0007669"/>
    <property type="project" value="InterPro"/>
</dbReference>
<evidence type="ECO:0000313" key="3">
    <source>
        <dbReference type="Proteomes" id="UP000825123"/>
    </source>
</evidence>
<keyword evidence="1" id="KW-0533">Nickel</keyword>
<dbReference type="AlphaFoldDB" id="A0A8D5U4B5"/>
<accession>A0A8D5U4B5</accession>
<dbReference type="InterPro" id="IPR050867">
    <property type="entry name" value="NiFe/NiFeSe_hydrgnase_LSU"/>
</dbReference>
<gene>
    <name evidence="2" type="ORF">KN1_01090</name>
</gene>
<proteinExistence type="predicted"/>
<evidence type="ECO:0000256" key="1">
    <source>
        <dbReference type="PIRSR" id="PIRSR601501-1"/>
    </source>
</evidence>
<dbReference type="PANTHER" id="PTHR42958:SF4">
    <property type="entry name" value="HYDROGENASE EXPRESSION_FORMATION PROTEIN HUPK"/>
    <property type="match status" value="1"/>
</dbReference>
<dbReference type="InterPro" id="IPR001501">
    <property type="entry name" value="Ni-dep_hyd_lsu"/>
</dbReference>
<dbReference type="SUPFAM" id="SSF56762">
    <property type="entry name" value="HydB/Nqo4-like"/>
    <property type="match status" value="1"/>
</dbReference>
<reference evidence="2 3" key="1">
    <citation type="submission" date="2021-04" db="EMBL/GenBank/DDBJ databases">
        <title>Complete genome sequence of Stygiolobus sp. KN-1.</title>
        <authorList>
            <person name="Nakamura K."/>
            <person name="Sakai H."/>
            <person name="Kurosawa N."/>
        </authorList>
    </citation>
    <scope>NUCLEOTIDE SEQUENCE [LARGE SCALE GENOMIC DNA]</scope>
    <source>
        <strain evidence="2 3">KN-1</strain>
    </source>
</reference>
<feature type="binding site" evidence="1">
    <location>
        <position position="322"/>
    </location>
    <ligand>
        <name>Mg(2+)</name>
        <dbReference type="ChEBI" id="CHEBI:18420"/>
    </ligand>
</feature>
<feature type="binding site" evidence="1">
    <location>
        <position position="56"/>
    </location>
    <ligand>
        <name>Ni(2+)</name>
        <dbReference type="ChEBI" id="CHEBI:49786"/>
    </ligand>
</feature>
<sequence>MSLLDLEVIDLDVEIRKGKVVRARSSGNRVRDFDKVFLGKRADKLYQLLPRILATCGQSHILAYTQVGKSSVEITQALVILEIIESHIKHPYAYWFPYTVKDPAYSFPNGDKFKKIIKISQGIKSLMERIGGKWPHTDYLESKKKVTVKEEWIRDVKTIIEKEVIGMDLQQFMDLSSIDELKGDVKLLVESGQEFDTPSGLDKHLVIGFPFNYSGDIKKIEDKGLEVFYEGEKVEVGPLAQALTFDNFTRRYYYRRGPSPLLRELSRLRVMGKLLLMLSDIDIESKGFEIEEGNYVSHLESIRGSLIHTFEINKGIVSSYRILQPTTFIAQPGGALEKSLEGITVDDPKNPIGILLTVASLDTCFVTRINVYSEGKLVTQRRVGGFC</sequence>
<dbReference type="GeneID" id="66161859"/>